<evidence type="ECO:0000313" key="2">
    <source>
        <dbReference type="Proteomes" id="UP000325273"/>
    </source>
</evidence>
<sequence length="62" mass="6644">MTTLTIKDLPMNKDLEHAALARVSGGIGRTPPQIQAWELSGKPATWQGLVLGDDGQLHLPTP</sequence>
<organism evidence="1 2">
    <name type="scientific">Paraburkholderia panacisoli</name>
    <dbReference type="NCBI Taxonomy" id="2603818"/>
    <lineage>
        <taxon>Bacteria</taxon>
        <taxon>Pseudomonadati</taxon>
        <taxon>Pseudomonadota</taxon>
        <taxon>Betaproteobacteria</taxon>
        <taxon>Burkholderiales</taxon>
        <taxon>Burkholderiaceae</taxon>
        <taxon>Paraburkholderia</taxon>
    </lineage>
</organism>
<comment type="caution">
    <text evidence="1">The sequence shown here is derived from an EMBL/GenBank/DDBJ whole genome shotgun (WGS) entry which is preliminary data.</text>
</comment>
<keyword evidence="2" id="KW-1185">Reference proteome</keyword>
<dbReference type="EMBL" id="VTUZ01000001">
    <property type="protein sequence ID" value="KAA1016214.1"/>
    <property type="molecule type" value="Genomic_DNA"/>
</dbReference>
<proteinExistence type="predicted"/>
<name>A0A5B0HMV6_9BURK</name>
<dbReference type="AlphaFoldDB" id="A0A5B0HMV6"/>
<reference evidence="1 2" key="1">
    <citation type="submission" date="2019-08" db="EMBL/GenBank/DDBJ databases">
        <title>Paraburkholderia sp. DCY113.</title>
        <authorList>
            <person name="Kang J."/>
        </authorList>
    </citation>
    <scope>NUCLEOTIDE SEQUENCE [LARGE SCALE GENOMIC DNA]</scope>
    <source>
        <strain evidence="1 2">DCY113</strain>
    </source>
</reference>
<dbReference type="RefSeq" id="WP_149668327.1">
    <property type="nucleotide sequence ID" value="NZ_VTUZ01000001.1"/>
</dbReference>
<dbReference type="Proteomes" id="UP000325273">
    <property type="component" value="Unassembled WGS sequence"/>
</dbReference>
<evidence type="ECO:0000313" key="1">
    <source>
        <dbReference type="EMBL" id="KAA1016214.1"/>
    </source>
</evidence>
<protein>
    <submittedName>
        <fullName evidence="1">Uncharacterized protein</fullName>
    </submittedName>
</protein>
<gene>
    <name evidence="1" type="ORF">FVF58_02465</name>
</gene>
<accession>A0A5B0HMV6</accession>